<dbReference type="PROSITE" id="PS00584">
    <property type="entry name" value="PFKB_KINASES_2"/>
    <property type="match status" value="1"/>
</dbReference>
<comment type="similarity">
    <text evidence="1">Belongs to the carbohydrate kinase PfkB family.</text>
</comment>
<dbReference type="InterPro" id="IPR011611">
    <property type="entry name" value="PfkB_dom"/>
</dbReference>
<evidence type="ECO:0000313" key="6">
    <source>
        <dbReference type="Proteomes" id="UP000218934"/>
    </source>
</evidence>
<proteinExistence type="inferred from homology"/>
<dbReference type="Gene3D" id="3.40.1190.20">
    <property type="match status" value="1"/>
</dbReference>
<keyword evidence="6" id="KW-1185">Reference proteome</keyword>
<name>A0A2A4G173_9SPHN</name>
<dbReference type="CDD" id="cd01168">
    <property type="entry name" value="adenosine_kinase"/>
    <property type="match status" value="1"/>
</dbReference>
<dbReference type="SUPFAM" id="SSF53613">
    <property type="entry name" value="Ribokinase-like"/>
    <property type="match status" value="1"/>
</dbReference>
<keyword evidence="3 5" id="KW-0418">Kinase</keyword>
<dbReference type="AlphaFoldDB" id="A0A2A4G173"/>
<dbReference type="RefSeq" id="WP_066959045.1">
    <property type="nucleotide sequence ID" value="NZ_CP023449.1"/>
</dbReference>
<feature type="domain" description="Carbohydrate kinase PfkB" evidence="4">
    <location>
        <begin position="57"/>
        <end position="319"/>
    </location>
</feature>
<keyword evidence="2" id="KW-0808">Transferase</keyword>
<protein>
    <submittedName>
        <fullName evidence="5">Adenosine kinase</fullName>
    </submittedName>
</protein>
<evidence type="ECO:0000259" key="4">
    <source>
        <dbReference type="Pfam" id="PF00294"/>
    </source>
</evidence>
<sequence length="328" mass="34527">MSEATLDVVGIGNAIIDLLAHAEDQFLVEHQLNKGAMTLIDEATAERLYAAMGSTIRASGGSAGNTIAGLGSLGAACGYIGKLRDDELGAAYRHDLLASGVRFTTPMASDGPSTARCIIFVTSDAERTMNTYLGACVNLTADDIDAELVGAAKITYMEGYLYDEPHAKAAFHRAADIAHGAGRKVALSLSDSFCVNRHRADFLDLIENRVDILFANDGELLALFETDDLEAALDLIAGKVELAAVTLGAKGSVVVRGAERARSPAAHIERVVDTTGAGDLYAAGFLYGLTRDLPLSECARIAGLAAAEVISHFGARPEVPLREFAKLD</sequence>
<evidence type="ECO:0000256" key="2">
    <source>
        <dbReference type="ARBA" id="ARBA00022679"/>
    </source>
</evidence>
<accession>A0A2A4G173</accession>
<reference evidence="5 6" key="1">
    <citation type="submission" date="2017-09" db="EMBL/GenBank/DDBJ databases">
        <title>The Catabolism of 3,6-Dichlorosalicylic acid is Initiated by the Cytochrome P450 Monooxygenase DsmABC in Rhizorhabdus dicambivorans Ndbn-20.</title>
        <authorList>
            <person name="Na L."/>
        </authorList>
    </citation>
    <scope>NUCLEOTIDE SEQUENCE [LARGE SCALE GENOMIC DNA]</scope>
    <source>
        <strain evidence="5 6">Ndbn-20m</strain>
    </source>
</reference>
<dbReference type="GO" id="GO:0016301">
    <property type="term" value="F:kinase activity"/>
    <property type="evidence" value="ECO:0007669"/>
    <property type="project" value="UniProtKB-KW"/>
</dbReference>
<dbReference type="InterPro" id="IPR052700">
    <property type="entry name" value="Carb_kinase_PfkB-like"/>
</dbReference>
<comment type="caution">
    <text evidence="5">The sequence shown here is derived from an EMBL/GenBank/DDBJ whole genome shotgun (WGS) entry which is preliminary data.</text>
</comment>
<dbReference type="Proteomes" id="UP000218934">
    <property type="component" value="Unassembled WGS sequence"/>
</dbReference>
<dbReference type="EMBL" id="NWUF01000001">
    <property type="protein sequence ID" value="PCE44239.1"/>
    <property type="molecule type" value="Genomic_DNA"/>
</dbReference>
<dbReference type="InterPro" id="IPR002173">
    <property type="entry name" value="Carboh/pur_kinase_PfkB_CS"/>
</dbReference>
<evidence type="ECO:0000256" key="1">
    <source>
        <dbReference type="ARBA" id="ARBA00010688"/>
    </source>
</evidence>
<organism evidence="5 6">
    <name type="scientific">Rhizorhabdus dicambivorans</name>
    <dbReference type="NCBI Taxonomy" id="1850238"/>
    <lineage>
        <taxon>Bacteria</taxon>
        <taxon>Pseudomonadati</taxon>
        <taxon>Pseudomonadota</taxon>
        <taxon>Alphaproteobacteria</taxon>
        <taxon>Sphingomonadales</taxon>
        <taxon>Sphingomonadaceae</taxon>
        <taxon>Rhizorhabdus</taxon>
    </lineage>
</organism>
<dbReference type="InterPro" id="IPR029056">
    <property type="entry name" value="Ribokinase-like"/>
</dbReference>
<dbReference type="PANTHER" id="PTHR43320:SF3">
    <property type="entry name" value="CARBOHYDRATE KINASE PFKB DOMAIN-CONTAINING PROTEIN"/>
    <property type="match status" value="1"/>
</dbReference>
<evidence type="ECO:0000256" key="3">
    <source>
        <dbReference type="ARBA" id="ARBA00022777"/>
    </source>
</evidence>
<dbReference type="OrthoDB" id="9813569at2"/>
<evidence type="ECO:0000313" key="5">
    <source>
        <dbReference type="EMBL" id="PCE44239.1"/>
    </source>
</evidence>
<dbReference type="Pfam" id="PF00294">
    <property type="entry name" value="PfkB"/>
    <property type="match status" value="1"/>
</dbReference>
<dbReference type="KEGG" id="rdi:CMV14_11605"/>
<dbReference type="PANTHER" id="PTHR43320">
    <property type="entry name" value="SUGAR KINASE"/>
    <property type="match status" value="1"/>
</dbReference>
<gene>
    <name evidence="5" type="ORF">COO09_00990</name>
</gene>